<reference evidence="1" key="1">
    <citation type="submission" date="2021-01" db="EMBL/GenBank/DDBJ databases">
        <authorList>
            <person name="Corre E."/>
            <person name="Pelletier E."/>
            <person name="Niang G."/>
            <person name="Scheremetjew M."/>
            <person name="Finn R."/>
            <person name="Kale V."/>
            <person name="Holt S."/>
            <person name="Cochrane G."/>
            <person name="Meng A."/>
            <person name="Brown T."/>
            <person name="Cohen L."/>
        </authorList>
    </citation>
    <scope>NUCLEOTIDE SEQUENCE</scope>
    <source>
        <strain evidence="1">CCMP3346</strain>
    </source>
</reference>
<evidence type="ECO:0000313" key="1">
    <source>
        <dbReference type="EMBL" id="CAD9055937.1"/>
    </source>
</evidence>
<accession>A0A7S1P2Y7</accession>
<organism evidence="1">
    <name type="scientific">Vitrella brassicaformis</name>
    <dbReference type="NCBI Taxonomy" id="1169539"/>
    <lineage>
        <taxon>Eukaryota</taxon>
        <taxon>Sar</taxon>
        <taxon>Alveolata</taxon>
        <taxon>Colpodellida</taxon>
        <taxon>Vitrellaceae</taxon>
        <taxon>Vitrella</taxon>
    </lineage>
</organism>
<protein>
    <submittedName>
        <fullName evidence="1">Uncharacterized protein</fullName>
    </submittedName>
</protein>
<name>A0A7S1P2Y7_9ALVE</name>
<gene>
    <name evidence="1" type="ORF">VBRA1451_LOCUS11002</name>
</gene>
<dbReference type="EMBL" id="HBGB01019002">
    <property type="protein sequence ID" value="CAD9055937.1"/>
    <property type="molecule type" value="Transcribed_RNA"/>
</dbReference>
<proteinExistence type="predicted"/>
<sequence length="105" mass="11645">MTPHHITSHGHPSRLTDWMIHRMSLCVCVRVPVFICHSRGWLDGRSLDRSIQPHFFPSCQWLCSRLCPPRPVHLSLCFPLTTPVFVSRAGGASGDDTLEAAGALA</sequence>
<dbReference type="AlphaFoldDB" id="A0A7S1P2Y7"/>